<reference evidence="1" key="1">
    <citation type="submission" date="2016-01" db="EMBL/GenBank/DDBJ databases">
        <authorList>
            <person name="Peeters C."/>
        </authorList>
    </citation>
    <scope>NUCLEOTIDE SEQUENCE [LARGE SCALE GENOMIC DNA]</scope>
    <source>
        <strain evidence="1">LMG 29318</strain>
    </source>
</reference>
<proteinExistence type="predicted"/>
<dbReference type="Proteomes" id="UP000054870">
    <property type="component" value="Unassembled WGS sequence"/>
</dbReference>
<keyword evidence="2" id="KW-1185">Reference proteome</keyword>
<evidence type="ECO:0000313" key="2">
    <source>
        <dbReference type="Proteomes" id="UP000054870"/>
    </source>
</evidence>
<accession>A0A158BNA8</accession>
<dbReference type="EMBL" id="FCOF02000016">
    <property type="protein sequence ID" value="SAK71216.1"/>
    <property type="molecule type" value="Genomic_DNA"/>
</dbReference>
<organism evidence="1 2">
    <name type="scientific">Caballeronia catudaia</name>
    <dbReference type="NCBI Taxonomy" id="1777136"/>
    <lineage>
        <taxon>Bacteria</taxon>
        <taxon>Pseudomonadati</taxon>
        <taxon>Pseudomonadota</taxon>
        <taxon>Betaproteobacteria</taxon>
        <taxon>Burkholderiales</taxon>
        <taxon>Burkholderiaceae</taxon>
        <taxon>Caballeronia</taxon>
    </lineage>
</organism>
<dbReference type="AlphaFoldDB" id="A0A158BNA8"/>
<name>A0A158BNA8_9BURK</name>
<protein>
    <submittedName>
        <fullName evidence="1">Uncharacterized protein</fullName>
    </submittedName>
</protein>
<evidence type="ECO:0000313" key="1">
    <source>
        <dbReference type="EMBL" id="SAK71216.1"/>
    </source>
</evidence>
<sequence length="35" mass="3849">MIGADHHERDDREDHGTVAAGVNQLGVMSGIEQRF</sequence>
<gene>
    <name evidence="1" type="ORF">AWB75_03700</name>
</gene>
<comment type="caution">
    <text evidence="1">The sequence shown here is derived from an EMBL/GenBank/DDBJ whole genome shotgun (WGS) entry which is preliminary data.</text>
</comment>